<dbReference type="Gene3D" id="3.30.70.330">
    <property type="match status" value="2"/>
</dbReference>
<dbReference type="SMART" id="SM00360">
    <property type="entry name" value="RRM"/>
    <property type="match status" value="1"/>
</dbReference>
<proteinExistence type="predicted"/>
<evidence type="ECO:0000259" key="4">
    <source>
        <dbReference type="PROSITE" id="PS50102"/>
    </source>
</evidence>
<dbReference type="InterPro" id="IPR035979">
    <property type="entry name" value="RBD_domain_sf"/>
</dbReference>
<evidence type="ECO:0000256" key="3">
    <source>
        <dbReference type="PROSITE-ProRule" id="PRU00176"/>
    </source>
</evidence>
<dbReference type="AlphaFoldDB" id="A0A833TJP7"/>
<evidence type="ECO:0000313" key="5">
    <source>
        <dbReference type="EMBL" id="KAF5461221.1"/>
    </source>
</evidence>
<feature type="domain" description="RRM" evidence="4">
    <location>
        <begin position="1"/>
        <end position="45"/>
    </location>
</feature>
<reference evidence="5" key="1">
    <citation type="submission" date="2015-10" db="EMBL/GenBank/DDBJ databases">
        <authorList>
            <person name="Martinez-Garcia P.J."/>
            <person name="Crepeau M.W."/>
            <person name="Puiu D."/>
            <person name="Gonzalez-Ibeas D."/>
            <person name="Whalen J."/>
            <person name="Stevens K."/>
            <person name="Paul R."/>
            <person name="Butterfield T."/>
            <person name="Britton M."/>
            <person name="Reagan R."/>
            <person name="Chakraborty S."/>
            <person name="Walawage S.L."/>
            <person name="Vasquez-Gross H.A."/>
            <person name="Cardeno C."/>
            <person name="Famula R."/>
            <person name="Pratt K."/>
            <person name="Kuruganti S."/>
            <person name="Aradhya M.K."/>
            <person name="Leslie C.A."/>
            <person name="Dandekar A.M."/>
            <person name="Salzberg S.L."/>
            <person name="Wegrzyn J.L."/>
            <person name="Langley C.H."/>
            <person name="Neale D.B."/>
        </authorList>
    </citation>
    <scope>NUCLEOTIDE SEQUENCE</scope>
    <source>
        <tissue evidence="5">Leaves</tissue>
    </source>
</reference>
<evidence type="ECO:0000313" key="6">
    <source>
        <dbReference type="Proteomes" id="UP000619265"/>
    </source>
</evidence>
<dbReference type="SUPFAM" id="SSF54928">
    <property type="entry name" value="RNA-binding domain, RBD"/>
    <property type="match status" value="1"/>
</dbReference>
<organism evidence="5 6">
    <name type="scientific">Juglans regia</name>
    <name type="common">English walnut</name>
    <dbReference type="NCBI Taxonomy" id="51240"/>
    <lineage>
        <taxon>Eukaryota</taxon>
        <taxon>Viridiplantae</taxon>
        <taxon>Streptophyta</taxon>
        <taxon>Embryophyta</taxon>
        <taxon>Tracheophyta</taxon>
        <taxon>Spermatophyta</taxon>
        <taxon>Magnoliopsida</taxon>
        <taxon>eudicotyledons</taxon>
        <taxon>Gunneridae</taxon>
        <taxon>Pentapetalae</taxon>
        <taxon>rosids</taxon>
        <taxon>fabids</taxon>
        <taxon>Fagales</taxon>
        <taxon>Juglandaceae</taxon>
        <taxon>Juglans</taxon>
    </lineage>
</organism>
<dbReference type="PROSITE" id="PS50102">
    <property type="entry name" value="RRM"/>
    <property type="match status" value="2"/>
</dbReference>
<comment type="subcellular location">
    <subcellularLocation>
        <location evidence="1">Nucleus</location>
    </subcellularLocation>
</comment>
<dbReference type="PANTHER" id="PTHR48033">
    <property type="entry name" value="RNA-BINDING (RRM/RBD/RNP MOTIFS) FAMILY PROTEIN"/>
    <property type="match status" value="1"/>
</dbReference>
<dbReference type="InterPro" id="IPR012677">
    <property type="entry name" value="Nucleotide-bd_a/b_plait_sf"/>
</dbReference>
<dbReference type="InterPro" id="IPR000504">
    <property type="entry name" value="RRM_dom"/>
</dbReference>
<comment type="caution">
    <text evidence="5">The sequence shown here is derived from an EMBL/GenBank/DDBJ whole genome shotgun (WGS) entry which is preliminary data.</text>
</comment>
<feature type="non-terminal residue" evidence="5">
    <location>
        <position position="1"/>
    </location>
</feature>
<dbReference type="GO" id="GO:0005634">
    <property type="term" value="C:nucleus"/>
    <property type="evidence" value="ECO:0007669"/>
    <property type="project" value="UniProtKB-SubCell"/>
</dbReference>
<keyword evidence="3" id="KW-0694">RNA-binding</keyword>
<accession>A0A833TJP7</accession>
<feature type="domain" description="RRM" evidence="4">
    <location>
        <begin position="57"/>
        <end position="130"/>
    </location>
</feature>
<dbReference type="PANTHER" id="PTHR48033:SF6">
    <property type="entry name" value="RNA-BINDING (RRM_RBD_RNP MOTIFS) FAMILY PROTEIN"/>
    <property type="match status" value="1"/>
</dbReference>
<gene>
    <name evidence="5" type="ORF">F2P56_021038</name>
</gene>
<dbReference type="Pfam" id="PF00076">
    <property type="entry name" value="RRM_1"/>
    <property type="match status" value="1"/>
</dbReference>
<evidence type="ECO:0000256" key="2">
    <source>
        <dbReference type="ARBA" id="ARBA00023242"/>
    </source>
</evidence>
<reference evidence="5" key="2">
    <citation type="submission" date="2020-03" db="EMBL/GenBank/DDBJ databases">
        <title>Walnut 2.0.</title>
        <authorList>
            <person name="Marrano A."/>
            <person name="Britton M."/>
            <person name="Zimin A.V."/>
            <person name="Zaini P.A."/>
            <person name="Workman R."/>
            <person name="Puiu D."/>
            <person name="Bianco L."/>
            <person name="Allen B.J."/>
            <person name="Troggio M."/>
            <person name="Leslie C.A."/>
            <person name="Timp W."/>
            <person name="Dendekar A."/>
            <person name="Salzberg S.L."/>
            <person name="Neale D.B."/>
        </authorList>
    </citation>
    <scope>NUCLEOTIDE SEQUENCE</scope>
    <source>
        <tissue evidence="5">Leaves</tissue>
    </source>
</reference>
<dbReference type="Gramene" id="Jr09_16550_p1">
    <property type="protein sequence ID" value="cds.Jr09_16550_p1"/>
    <property type="gene ID" value="Jr09_16550"/>
</dbReference>
<keyword evidence="2" id="KW-0539">Nucleus</keyword>
<evidence type="ECO:0000256" key="1">
    <source>
        <dbReference type="ARBA" id="ARBA00004123"/>
    </source>
</evidence>
<name>A0A833TJP7_JUGRE</name>
<dbReference type="GO" id="GO:0003723">
    <property type="term" value="F:RNA binding"/>
    <property type="evidence" value="ECO:0007669"/>
    <property type="project" value="UniProtKB-UniRule"/>
</dbReference>
<sequence length="165" mass="19072">MRDRYTNQPRGFGFVTYADPSVVDKVIEDTHIINGKQVEIKRTIPKGQGQSKDYKTKKIFVGGIPSSVTEDEFKNFFSKYGEVVEHQIICDHETQRSRGFGFIIFDNDEVVDEMLSNGNMIEMAGTQVSLFRWSLIIQHVNQLLFIMEHASLHSPYIFITYMLRV</sequence>
<dbReference type="Proteomes" id="UP000619265">
    <property type="component" value="Unassembled WGS sequence"/>
</dbReference>
<dbReference type="EMBL" id="LIHL02000009">
    <property type="protein sequence ID" value="KAF5461221.1"/>
    <property type="molecule type" value="Genomic_DNA"/>
</dbReference>
<protein>
    <recommendedName>
        <fullName evidence="4">RRM domain-containing protein</fullName>
    </recommendedName>
</protein>